<proteinExistence type="predicted"/>
<dbReference type="Proteomes" id="UP000061018">
    <property type="component" value="Chromosome"/>
</dbReference>
<feature type="transmembrane region" description="Helical" evidence="1">
    <location>
        <begin position="15"/>
        <end position="42"/>
    </location>
</feature>
<dbReference type="EMBL" id="CP012382">
    <property type="protein sequence ID" value="AKZ55771.1"/>
    <property type="molecule type" value="Genomic_DNA"/>
</dbReference>
<evidence type="ECO:0000313" key="3">
    <source>
        <dbReference type="Proteomes" id="UP000061018"/>
    </source>
</evidence>
<organism evidence="2 3">
    <name type="scientific">Streptomyces ambofaciens (strain ATCC 23877 / 3486 / DSM 40053 / JCM 4204 / NBRC 12836 / NRRL B-2516)</name>
    <dbReference type="NCBI Taxonomy" id="278992"/>
    <lineage>
        <taxon>Bacteria</taxon>
        <taxon>Bacillati</taxon>
        <taxon>Actinomycetota</taxon>
        <taxon>Actinomycetes</taxon>
        <taxon>Kitasatosporales</taxon>
        <taxon>Streptomycetaceae</taxon>
        <taxon>Streptomyces</taxon>
    </lineage>
</organism>
<dbReference type="AlphaFoldDB" id="A0A0K2AS72"/>
<reference evidence="3" key="1">
    <citation type="journal article" date="2015" name="J. Biotechnol.">
        <title>Complete genome sequence of Streptomyces ambofaciens ATCC 23877, the spiramycin producer.</title>
        <authorList>
            <person name="Thibessard A."/>
            <person name="Haas D."/>
            <person name="Gerbaud C."/>
            <person name="Aigle B."/>
            <person name="Lautru S."/>
            <person name="Pernodet J.L."/>
            <person name="Leblond P."/>
        </authorList>
    </citation>
    <scope>NUCLEOTIDE SEQUENCE [LARGE SCALE GENOMIC DNA]</scope>
    <source>
        <strain evidence="3">ATCC 23877 / 3486 / DSM 40053 / JCM 4204 / NBRC 12836 / NRRL B-2516</strain>
    </source>
</reference>
<keyword evidence="1" id="KW-0472">Membrane</keyword>
<sequence length="105" mass="10291">MGMGRVSQPSTGRQIGVGVALVVIDLVVIVWTVYGYGMAGWADSYESDGAGPSSASRVASQASWLLGGGAVVTGGGLLALGWRIPGVLQGVVLGGAALLFSAAGG</sequence>
<feature type="transmembrane region" description="Helical" evidence="1">
    <location>
        <begin position="87"/>
        <end position="104"/>
    </location>
</feature>
<gene>
    <name evidence="2" type="ORF">SAM23877_2722</name>
</gene>
<dbReference type="KEGG" id="samb:SAM23877_2722"/>
<protein>
    <submittedName>
        <fullName evidence="2">Uncharacterized protein</fullName>
    </submittedName>
</protein>
<name>A0A0K2AS72_STRA7</name>
<evidence type="ECO:0000313" key="2">
    <source>
        <dbReference type="EMBL" id="AKZ55771.1"/>
    </source>
</evidence>
<keyword evidence="1" id="KW-0812">Transmembrane</keyword>
<dbReference type="STRING" id="1889.SAM40697_2498"/>
<evidence type="ECO:0000256" key="1">
    <source>
        <dbReference type="SAM" id="Phobius"/>
    </source>
</evidence>
<keyword evidence="1" id="KW-1133">Transmembrane helix</keyword>
<accession>A0A0K2AS72</accession>
<feature type="transmembrane region" description="Helical" evidence="1">
    <location>
        <begin position="62"/>
        <end position="80"/>
    </location>
</feature>